<keyword evidence="3" id="KW-1185">Reference proteome</keyword>
<dbReference type="Proteomes" id="UP001596513">
    <property type="component" value="Unassembled WGS sequence"/>
</dbReference>
<evidence type="ECO:0000256" key="1">
    <source>
        <dbReference type="SAM" id="Phobius"/>
    </source>
</evidence>
<feature type="transmembrane region" description="Helical" evidence="1">
    <location>
        <begin position="39"/>
        <end position="60"/>
    </location>
</feature>
<accession>A0ABW2U3T9</accession>
<protein>
    <submittedName>
        <fullName evidence="2">STM3941 family protein</fullName>
    </submittedName>
</protein>
<keyword evidence="1" id="KW-1133">Transmembrane helix</keyword>
<evidence type="ECO:0000313" key="3">
    <source>
        <dbReference type="Proteomes" id="UP001596513"/>
    </source>
</evidence>
<name>A0ABW2U3T9_9BACT</name>
<gene>
    <name evidence="2" type="ORF">ACFQT0_11995</name>
</gene>
<keyword evidence="1" id="KW-0472">Membrane</keyword>
<evidence type="ECO:0000313" key="2">
    <source>
        <dbReference type="EMBL" id="MFC7668025.1"/>
    </source>
</evidence>
<comment type="caution">
    <text evidence="2">The sequence shown here is derived from an EMBL/GenBank/DDBJ whole genome shotgun (WGS) entry which is preliminary data.</text>
</comment>
<dbReference type="RefSeq" id="WP_380203012.1">
    <property type="nucleotide sequence ID" value="NZ_JBHTEK010000001.1"/>
</dbReference>
<reference evidence="3" key="1">
    <citation type="journal article" date="2019" name="Int. J. Syst. Evol. Microbiol.">
        <title>The Global Catalogue of Microorganisms (GCM) 10K type strain sequencing project: providing services to taxonomists for standard genome sequencing and annotation.</title>
        <authorList>
            <consortium name="The Broad Institute Genomics Platform"/>
            <consortium name="The Broad Institute Genome Sequencing Center for Infectious Disease"/>
            <person name="Wu L."/>
            <person name="Ma J."/>
        </authorList>
    </citation>
    <scope>NUCLEOTIDE SEQUENCE [LARGE SCALE GENOMIC DNA]</scope>
    <source>
        <strain evidence="3">JCM 19635</strain>
    </source>
</reference>
<dbReference type="EMBL" id="JBHTEK010000001">
    <property type="protein sequence ID" value="MFC7668025.1"/>
    <property type="molecule type" value="Genomic_DNA"/>
</dbReference>
<proteinExistence type="predicted"/>
<feature type="transmembrane region" description="Helical" evidence="1">
    <location>
        <begin position="12"/>
        <end position="33"/>
    </location>
</feature>
<sequence>MIELKLYKSPWVSIKLMLGCLLFVGIGYFMLGRPDAPHWVAWLSIVFFGLGFPVGIYQLLDRRPQIIINEFGIFDRTTHHEFINWEIIQDVYLAQVHKQHIICLIVDEVFEPSRRKNKFRQGVASFGKQLGFQELNLTLTYLDVDAQRLAEFVLAMRGAERPTREEMVRKAIANL</sequence>
<keyword evidence="1" id="KW-0812">Transmembrane</keyword>
<organism evidence="2 3">
    <name type="scientific">Hymenobacter humi</name>
    <dbReference type="NCBI Taxonomy" id="1411620"/>
    <lineage>
        <taxon>Bacteria</taxon>
        <taxon>Pseudomonadati</taxon>
        <taxon>Bacteroidota</taxon>
        <taxon>Cytophagia</taxon>
        <taxon>Cytophagales</taxon>
        <taxon>Hymenobacteraceae</taxon>
        <taxon>Hymenobacter</taxon>
    </lineage>
</organism>
<dbReference type="NCBIfam" id="NF041635">
    <property type="entry name" value="STM3941_fam"/>
    <property type="match status" value="1"/>
</dbReference>
<dbReference type="InterPro" id="IPR048136">
    <property type="entry name" value="STM3941-like"/>
</dbReference>